<evidence type="ECO:0000313" key="2">
    <source>
        <dbReference type="EMBL" id="QMS89786.1"/>
    </source>
</evidence>
<dbReference type="PANTHER" id="PTHR46496">
    <property type="match status" value="1"/>
</dbReference>
<feature type="domain" description="FAD-binding" evidence="1">
    <location>
        <begin position="16"/>
        <end position="355"/>
    </location>
</feature>
<dbReference type="InterPro" id="IPR036188">
    <property type="entry name" value="FAD/NAD-bd_sf"/>
</dbReference>
<dbReference type="RefSeq" id="WP_181927689.1">
    <property type="nucleotide sequence ID" value="NZ_CP054698.1"/>
</dbReference>
<evidence type="ECO:0000259" key="1">
    <source>
        <dbReference type="Pfam" id="PF01494"/>
    </source>
</evidence>
<reference evidence="3" key="1">
    <citation type="submission" date="2020-06" db="EMBL/GenBank/DDBJ databases">
        <title>Nostoc edaphicum CCNP1411 genome.</title>
        <authorList>
            <person name="Fidor A."/>
            <person name="Grabski M."/>
            <person name="Gawor J."/>
            <person name="Gromadka R."/>
            <person name="Wegrzyn G."/>
            <person name="Mazur-Marzec H."/>
        </authorList>
    </citation>
    <scope>NUCLEOTIDE SEQUENCE [LARGE SCALE GENOMIC DNA]</scope>
    <source>
        <strain evidence="3">CCNP1411</strain>
    </source>
</reference>
<dbReference type="Pfam" id="PF01494">
    <property type="entry name" value="FAD_binding_3"/>
    <property type="match status" value="1"/>
</dbReference>
<gene>
    <name evidence="2" type="ORF">HUN01_20180</name>
</gene>
<dbReference type="PANTHER" id="PTHR46496:SF4">
    <property type="entry name" value="ZEAXANTHIN EPOXIDASE"/>
    <property type="match status" value="1"/>
</dbReference>
<dbReference type="GO" id="GO:0071949">
    <property type="term" value="F:FAD binding"/>
    <property type="evidence" value="ECO:0007669"/>
    <property type="project" value="InterPro"/>
</dbReference>
<name>A0A7D7R5B6_9NOSO</name>
<dbReference type="KEGG" id="ned:HUN01_20180"/>
<dbReference type="SUPFAM" id="SSF51905">
    <property type="entry name" value="FAD/NAD(P)-binding domain"/>
    <property type="match status" value="1"/>
</dbReference>
<dbReference type="EMBL" id="CP054698">
    <property type="protein sequence ID" value="QMS89786.1"/>
    <property type="molecule type" value="Genomic_DNA"/>
</dbReference>
<keyword evidence="3" id="KW-1185">Reference proteome</keyword>
<dbReference type="GO" id="GO:0004497">
    <property type="term" value="F:monooxygenase activity"/>
    <property type="evidence" value="ECO:0007669"/>
    <property type="project" value="UniProtKB-KW"/>
</dbReference>
<dbReference type="Gene3D" id="3.50.50.60">
    <property type="entry name" value="FAD/NAD(P)-binding domain"/>
    <property type="match status" value="1"/>
</dbReference>
<protein>
    <submittedName>
        <fullName evidence="2">FAD-dependent monooxygenase</fullName>
    </submittedName>
</protein>
<dbReference type="PRINTS" id="PR00420">
    <property type="entry name" value="RNGMNOXGNASE"/>
</dbReference>
<keyword evidence="2" id="KW-0560">Oxidoreductase</keyword>
<keyword evidence="2" id="KW-0503">Monooxygenase</keyword>
<dbReference type="Proteomes" id="UP000514713">
    <property type="component" value="Chromosome"/>
</dbReference>
<proteinExistence type="predicted"/>
<dbReference type="InterPro" id="IPR002938">
    <property type="entry name" value="FAD-bd"/>
</dbReference>
<sequence>MNTNLTQKLSKPIVEKVAIVGAGPGGLAAAIALRSQGIDVQVYEKAQEFRPAGTGLGLAPNGLSSLDAMPTAGCANAPGIVETLKSSGCEVHHTVLKNIQGETLRTNATKYLENYGQPLLTIWWYRLQQVLASRLPSEIIHLNHRCIGFEQDENGVEIHFDGEKSVYADLLIGADGVNSIIRETLFGEGKPNYIGSMCWRAVIKYHHELFNDYELVFVKGNQQFMYILNVGGGYTSWISRKFSPEYSLSHSADEVKFRILHELADWDESFRAVVEATPAEQIWEGPICDRPPLTQWSQGRVTLLGDAAHPMAPAMGQGANTTFEDAYELRECFSDSANLQEALTSYEQRRIERTKIIQARSALGEMRYYDLDTVASTGQTQQRQMTLNDDFHKWLYDFKPSAIS</sequence>
<organism evidence="2 3">
    <name type="scientific">Nostoc edaphicum CCNP1411</name>
    <dbReference type="NCBI Taxonomy" id="1472755"/>
    <lineage>
        <taxon>Bacteria</taxon>
        <taxon>Bacillati</taxon>
        <taxon>Cyanobacteriota</taxon>
        <taxon>Cyanophyceae</taxon>
        <taxon>Nostocales</taxon>
        <taxon>Nostocaceae</taxon>
        <taxon>Nostoc</taxon>
    </lineage>
</organism>
<dbReference type="AlphaFoldDB" id="A0A7D7R5B6"/>
<accession>A0A7D7R5B6</accession>
<evidence type="ECO:0000313" key="3">
    <source>
        <dbReference type="Proteomes" id="UP000514713"/>
    </source>
</evidence>